<comment type="cofactor">
    <cofactor evidence="1">
        <name>Zn(2+)</name>
        <dbReference type="ChEBI" id="CHEBI:29105"/>
    </cofactor>
</comment>
<reference evidence="3 4" key="1">
    <citation type="submission" date="2020-08" db="EMBL/GenBank/DDBJ databases">
        <title>Aphidius gifuensis genome sequencing and assembly.</title>
        <authorList>
            <person name="Du Z."/>
        </authorList>
    </citation>
    <scope>NUCLEOTIDE SEQUENCE [LARGE SCALE GENOMIC DNA]</scope>
    <source>
        <strain evidence="3">YNYX2018</strain>
        <tissue evidence="3">Adults</tissue>
    </source>
</reference>
<comment type="subcellular location">
    <subcellularLocation>
        <location evidence="1">Membrane</location>
        <topology evidence="1">Lipid-anchor</topology>
        <topology evidence="1">GPI-anchor</topology>
    </subcellularLocation>
</comment>
<feature type="region of interest" description="Disordered" evidence="2">
    <location>
        <begin position="503"/>
        <end position="533"/>
    </location>
</feature>
<dbReference type="OrthoDB" id="445695at2759"/>
<feature type="region of interest" description="Disordered" evidence="2">
    <location>
        <begin position="604"/>
        <end position="632"/>
    </location>
</feature>
<dbReference type="Pfam" id="PF01244">
    <property type="entry name" value="Peptidase_M19"/>
    <property type="match status" value="1"/>
</dbReference>
<keyword evidence="1" id="KW-0645">Protease</keyword>
<evidence type="ECO:0000313" key="3">
    <source>
        <dbReference type="EMBL" id="KAF7993459.1"/>
    </source>
</evidence>
<comment type="subunit">
    <text evidence="1">Homodimer; disulfide-linked.</text>
</comment>
<dbReference type="GO" id="GO:0046872">
    <property type="term" value="F:metal ion binding"/>
    <property type="evidence" value="ECO:0007669"/>
    <property type="project" value="UniProtKB-UniRule"/>
</dbReference>
<comment type="catalytic activity">
    <reaction evidence="1">
        <text>an L-aminoacyl-L-amino acid + H2O = 2 an L-alpha-amino acid</text>
        <dbReference type="Rhea" id="RHEA:48940"/>
        <dbReference type="ChEBI" id="CHEBI:15377"/>
        <dbReference type="ChEBI" id="CHEBI:59869"/>
        <dbReference type="ChEBI" id="CHEBI:77460"/>
        <dbReference type="EC" id="3.4.13.19"/>
    </reaction>
</comment>
<dbReference type="InterPro" id="IPR032062">
    <property type="entry name" value="DUF4803"/>
</dbReference>
<dbReference type="GO" id="GO:0006508">
    <property type="term" value="P:proteolysis"/>
    <property type="evidence" value="ECO:0007669"/>
    <property type="project" value="UniProtKB-KW"/>
</dbReference>
<dbReference type="PROSITE" id="PS51365">
    <property type="entry name" value="RENAL_DIPEPTIDASE_2"/>
    <property type="match status" value="1"/>
</dbReference>
<dbReference type="GO" id="GO:0098552">
    <property type="term" value="C:side of membrane"/>
    <property type="evidence" value="ECO:0007669"/>
    <property type="project" value="UniProtKB-KW"/>
</dbReference>
<comment type="caution">
    <text evidence="3">The sequence shown here is derived from an EMBL/GenBank/DDBJ whole genome shotgun (WGS) entry which is preliminary data.</text>
</comment>
<dbReference type="Gene3D" id="3.20.20.140">
    <property type="entry name" value="Metal-dependent hydrolases"/>
    <property type="match status" value="1"/>
</dbReference>
<dbReference type="Proteomes" id="UP000639338">
    <property type="component" value="Unassembled WGS sequence"/>
</dbReference>
<dbReference type="GO" id="GO:0070573">
    <property type="term" value="F:metallodipeptidase activity"/>
    <property type="evidence" value="ECO:0007669"/>
    <property type="project" value="InterPro"/>
</dbReference>
<keyword evidence="4" id="KW-1185">Reference proteome</keyword>
<evidence type="ECO:0000313" key="4">
    <source>
        <dbReference type="Proteomes" id="UP000639338"/>
    </source>
</evidence>
<name>A0A834XYG2_APHGI</name>
<keyword evidence="1" id="KW-0325">Glycoprotein</keyword>
<dbReference type="CDD" id="cd01301">
    <property type="entry name" value="rDP_like"/>
    <property type="match status" value="1"/>
</dbReference>
<sequence length="1164" mass="131255">MSTIEIPTVNNDENKTTPNETPRKSSLKNENNELEKAILDGMRNIFNEHTLLSSLQKNLIEFDINNKIFTDCLSKNTCTIEEKSDTIYLLINRHSEYRKKLSTFVSNFILTNKTLPSTVYPEKGIFNFILDEYKQRTKEHRNCDIEPRQMTVYKLFESIMLRIKKSYSIIEIAYMIKYREYIDNDKTIAEKYLNSAKEIIENFHKDFDVIVDNAQWALNESSTEFYRCDPGEAHVKGETYDKFIHIFPIYVGNIYQCINHNPQFLTGFTDKNFNYIYLVNYCQEILHATNAIVYAEQSYTMNEPWIHHVEIFYKDGYKETFGKSNRVNKSLSVIYPPYDVKKYCQHLGVMLCPEARYPGENYGIRHISLKPVIASTDHVVTGIRWKFINKILYLEIQQAKFINDSIVNGTVHWKPTKEHNIENDTVSIGLDESSARGFGLIDIKLPTDYQMTGVQFDWDENILNNMNRLINIRILGTPRFQQAMKNRYEFWKEVENTYSNSATPIEIDKPDVSDGGTRMHHSASYGSGPQERVHQVSRASGTTTLDGKCPYESYQAPIPDCCAAAAAAAAAAAQETYPRPPSAYDGRCYDDCQRIRTPYQEETFPQIPTPGILRSQSRVGYEDQRSQSRVGFTTDSRCQSRMGYDHNDTGGGYLDQNDPRMYCTGTYCMGDTMMANSRGVCGEEVELDMRRHIQACACTCNHMGYGNYMDYQTTCLTELPDVAPCNGTVRLPPPCVESPSSGGSKERRDQNTRNKCRTLAPVLLFIGALLMGGLCVPFFLHSAPATHQQRLEVIRRILTEVPLIDGHNDLPWNVRKFVHNQLGEMNLSSDLGRVDPWARSDWSHTDIPRLRAGLVGAQFWSAYVPCGAAQLNAVQLSLEQIDVIRRLAEMNAQHLTLVTSVRGLINAHRDGKIASLIGVEGGHSLGNSLGVLRTFYGLGARYLTLTHACDTSWAVCSVGETNTTQDNIPGLSEFGKAVVRELNRLGMLVDLSHVSTRTMRAALQITSAPVIFSHSAARALCNSSRNVPDDVLRNLAKNGGVAMIPFYTYFITCNSTATIKDVIAHINHIRKVAGIDHVGIGAGFDGINFTPTGLEDVSRYPQLLATLLEDPTWSEDDIKKLAGLNLLRVFAKVEQIRDEWQKAAVLPVEKISPPDNSACAYGAS</sequence>
<keyword evidence="1" id="KW-0336">GPI-anchor</keyword>
<dbReference type="PANTHER" id="PTHR10443:SF12">
    <property type="entry name" value="DIPEPTIDASE"/>
    <property type="match status" value="1"/>
</dbReference>
<organism evidence="3 4">
    <name type="scientific">Aphidius gifuensis</name>
    <name type="common">Parasitoid wasp</name>
    <dbReference type="NCBI Taxonomy" id="684658"/>
    <lineage>
        <taxon>Eukaryota</taxon>
        <taxon>Metazoa</taxon>
        <taxon>Ecdysozoa</taxon>
        <taxon>Arthropoda</taxon>
        <taxon>Hexapoda</taxon>
        <taxon>Insecta</taxon>
        <taxon>Pterygota</taxon>
        <taxon>Neoptera</taxon>
        <taxon>Endopterygota</taxon>
        <taxon>Hymenoptera</taxon>
        <taxon>Apocrita</taxon>
        <taxon>Ichneumonoidea</taxon>
        <taxon>Braconidae</taxon>
        <taxon>Aphidiinae</taxon>
        <taxon>Aphidius</taxon>
    </lineage>
</organism>
<proteinExistence type="inferred from homology"/>
<dbReference type="InterPro" id="IPR032466">
    <property type="entry name" value="Metal_Hydrolase"/>
</dbReference>
<dbReference type="PANTHER" id="PTHR10443">
    <property type="entry name" value="MICROSOMAL DIPEPTIDASE"/>
    <property type="match status" value="1"/>
</dbReference>
<feature type="region of interest" description="Disordered" evidence="2">
    <location>
        <begin position="1"/>
        <end position="30"/>
    </location>
</feature>
<evidence type="ECO:0000256" key="1">
    <source>
        <dbReference type="RuleBase" id="RU341113"/>
    </source>
</evidence>
<protein>
    <recommendedName>
        <fullName evidence="1">Dipeptidase</fullName>
        <ecNumber evidence="1">3.4.13.19</ecNumber>
    </recommendedName>
</protein>
<keyword evidence="1" id="KW-0862">Zinc</keyword>
<keyword evidence="1" id="KW-0224">Dipeptidase</keyword>
<keyword evidence="1" id="KW-0449">Lipoprotein</keyword>
<dbReference type="SUPFAM" id="SSF51556">
    <property type="entry name" value="Metallo-dependent hydrolases"/>
    <property type="match status" value="1"/>
</dbReference>
<keyword evidence="1" id="KW-0479">Metal-binding</keyword>
<dbReference type="Pfam" id="PF16061">
    <property type="entry name" value="DUF4803"/>
    <property type="match status" value="1"/>
</dbReference>
<dbReference type="AlphaFoldDB" id="A0A834XYG2"/>
<keyword evidence="1" id="KW-0482">Metalloprotease</keyword>
<accession>A0A834XYG2</accession>
<evidence type="ECO:0000256" key="2">
    <source>
        <dbReference type="SAM" id="MobiDB-lite"/>
    </source>
</evidence>
<keyword evidence="1" id="KW-0378">Hydrolase</keyword>
<dbReference type="EMBL" id="JACMRX010000003">
    <property type="protein sequence ID" value="KAF7993459.1"/>
    <property type="molecule type" value="Genomic_DNA"/>
</dbReference>
<keyword evidence="1" id="KW-1015">Disulfide bond</keyword>
<keyword evidence="1" id="KW-0472">Membrane</keyword>
<dbReference type="InterPro" id="IPR008257">
    <property type="entry name" value="Pept_M19"/>
</dbReference>
<feature type="compositionally biased region" description="Polar residues" evidence="2">
    <location>
        <begin position="1"/>
        <end position="20"/>
    </location>
</feature>
<gene>
    <name evidence="3" type="ORF">HCN44_010054</name>
</gene>
<comment type="similarity">
    <text evidence="1">Belongs to the metallo-dependent hydrolases superfamily. Peptidase M19 family.</text>
</comment>
<dbReference type="EC" id="3.4.13.19" evidence="1"/>